<dbReference type="NCBIfam" id="TIGR03544">
    <property type="entry name" value="DivI1A_domain"/>
    <property type="match status" value="1"/>
</dbReference>
<protein>
    <recommendedName>
        <fullName evidence="3">DivIVA domain-containing protein</fullName>
    </recommendedName>
</protein>
<evidence type="ECO:0000313" key="1">
    <source>
        <dbReference type="EMBL" id="GAA3671348.1"/>
    </source>
</evidence>
<name>A0ABP7BW34_9MICC</name>
<dbReference type="Proteomes" id="UP001500752">
    <property type="component" value="Unassembled WGS sequence"/>
</dbReference>
<reference evidence="2" key="1">
    <citation type="journal article" date="2019" name="Int. J. Syst. Evol. Microbiol.">
        <title>The Global Catalogue of Microorganisms (GCM) 10K type strain sequencing project: providing services to taxonomists for standard genome sequencing and annotation.</title>
        <authorList>
            <consortium name="The Broad Institute Genomics Platform"/>
            <consortium name="The Broad Institute Genome Sequencing Center for Infectious Disease"/>
            <person name="Wu L."/>
            <person name="Ma J."/>
        </authorList>
    </citation>
    <scope>NUCLEOTIDE SEQUENCE [LARGE SCALE GENOMIC DNA]</scope>
    <source>
        <strain evidence="2">JCM 30742</strain>
    </source>
</reference>
<proteinExistence type="predicted"/>
<dbReference type="Gene3D" id="6.10.250.660">
    <property type="match status" value="1"/>
</dbReference>
<organism evidence="1 2">
    <name type="scientific">Arthrobacter ginkgonis</name>
    <dbReference type="NCBI Taxonomy" id="1630594"/>
    <lineage>
        <taxon>Bacteria</taxon>
        <taxon>Bacillati</taxon>
        <taxon>Actinomycetota</taxon>
        <taxon>Actinomycetes</taxon>
        <taxon>Micrococcales</taxon>
        <taxon>Micrococcaceae</taxon>
        <taxon>Arthrobacter</taxon>
    </lineage>
</organism>
<evidence type="ECO:0000313" key="2">
    <source>
        <dbReference type="Proteomes" id="UP001500752"/>
    </source>
</evidence>
<gene>
    <name evidence="1" type="ORF">GCM10023081_07150</name>
</gene>
<comment type="caution">
    <text evidence="1">The sequence shown here is derived from an EMBL/GenBank/DDBJ whole genome shotgun (WGS) entry which is preliminary data.</text>
</comment>
<evidence type="ECO:0008006" key="3">
    <source>
        <dbReference type="Google" id="ProtNLM"/>
    </source>
</evidence>
<keyword evidence="2" id="KW-1185">Reference proteome</keyword>
<accession>A0ABP7BW34</accession>
<dbReference type="InterPro" id="IPR019933">
    <property type="entry name" value="DivIVA_domain"/>
</dbReference>
<sequence length="66" mass="6964">MGLVEPVPSLPPVLLPARPTASDIGKVRFAVGLRGYRADQVDEVLGVLGGEIERLRAELATRGQGV</sequence>
<dbReference type="EMBL" id="BAABEO010000008">
    <property type="protein sequence ID" value="GAA3671348.1"/>
    <property type="molecule type" value="Genomic_DNA"/>
</dbReference>